<name>A0A0C9TSX6_SPHS4</name>
<reference evidence="6 7" key="1">
    <citation type="submission" date="2014-06" db="EMBL/GenBank/DDBJ databases">
        <title>Evolutionary Origins and Diversification of the Mycorrhizal Mutualists.</title>
        <authorList>
            <consortium name="DOE Joint Genome Institute"/>
            <consortium name="Mycorrhizal Genomics Consortium"/>
            <person name="Kohler A."/>
            <person name="Kuo A."/>
            <person name="Nagy L.G."/>
            <person name="Floudas D."/>
            <person name="Copeland A."/>
            <person name="Barry K.W."/>
            <person name="Cichocki N."/>
            <person name="Veneault-Fourrey C."/>
            <person name="LaButti K."/>
            <person name="Lindquist E.A."/>
            <person name="Lipzen A."/>
            <person name="Lundell T."/>
            <person name="Morin E."/>
            <person name="Murat C."/>
            <person name="Riley R."/>
            <person name="Ohm R."/>
            <person name="Sun H."/>
            <person name="Tunlid A."/>
            <person name="Henrissat B."/>
            <person name="Grigoriev I.V."/>
            <person name="Hibbett D.S."/>
            <person name="Martin F."/>
        </authorList>
    </citation>
    <scope>NUCLEOTIDE SEQUENCE [LARGE SCALE GENOMIC DNA]</scope>
    <source>
        <strain evidence="6 7">SS14</strain>
    </source>
</reference>
<dbReference type="OrthoDB" id="2151789at2759"/>
<dbReference type="HOGENOM" id="CLU_1020033_0_0_1"/>
<feature type="domain" description="FAD-binding PCMH-type" evidence="5">
    <location>
        <begin position="1"/>
        <end position="117"/>
    </location>
</feature>
<evidence type="ECO:0000256" key="4">
    <source>
        <dbReference type="ARBA" id="ARBA00023002"/>
    </source>
</evidence>
<dbReference type="EMBL" id="KN837213">
    <property type="protein sequence ID" value="KIJ33378.1"/>
    <property type="molecule type" value="Genomic_DNA"/>
</dbReference>
<dbReference type="Proteomes" id="UP000054279">
    <property type="component" value="Unassembled WGS sequence"/>
</dbReference>
<evidence type="ECO:0000313" key="6">
    <source>
        <dbReference type="EMBL" id="KIJ33378.1"/>
    </source>
</evidence>
<dbReference type="InterPro" id="IPR036318">
    <property type="entry name" value="FAD-bd_PCMH-like_sf"/>
</dbReference>
<dbReference type="Gene3D" id="3.30.465.10">
    <property type="match status" value="1"/>
</dbReference>
<sequence>MSRFTEVTYNDKEETASIGSGLKWEQVYAELEEFNVTVVGGRVTDVGVSGFTLGGYFPKTNQFGLILDTVVAYELVKPDGQLVNVSGTENADLFFRLKGGYNNIGIVTKLTLKVFPQKHLVWGGTITVDDTQAAQFITETAKFSTEVTDPKAGAIFSHFLIKGSLVFAPELFYDGPIPPPGIFDGVLSIPDQVSSDIFYSVSIENANTPTFEAIVNETIFWSKELAQKGVFLVNYAAELFLPTIFEHATSPRAYPPIRKPPILPFNILLPVNR</sequence>
<proteinExistence type="inferred from homology"/>
<protein>
    <recommendedName>
        <fullName evidence="5">FAD-binding PCMH-type domain-containing protein</fullName>
    </recommendedName>
</protein>
<organism evidence="6 7">
    <name type="scientific">Sphaerobolus stellatus (strain SS14)</name>
    <dbReference type="NCBI Taxonomy" id="990650"/>
    <lineage>
        <taxon>Eukaryota</taxon>
        <taxon>Fungi</taxon>
        <taxon>Dikarya</taxon>
        <taxon>Basidiomycota</taxon>
        <taxon>Agaricomycotina</taxon>
        <taxon>Agaricomycetes</taxon>
        <taxon>Phallomycetidae</taxon>
        <taxon>Geastrales</taxon>
        <taxon>Sphaerobolaceae</taxon>
        <taxon>Sphaerobolus</taxon>
    </lineage>
</organism>
<keyword evidence="3" id="KW-0274">FAD</keyword>
<dbReference type="InterPro" id="IPR050416">
    <property type="entry name" value="FAD-linked_Oxidoreductase"/>
</dbReference>
<dbReference type="InterPro" id="IPR006094">
    <property type="entry name" value="Oxid_FAD_bind_N"/>
</dbReference>
<dbReference type="Pfam" id="PF01565">
    <property type="entry name" value="FAD_binding_4"/>
    <property type="match status" value="1"/>
</dbReference>
<gene>
    <name evidence="6" type="ORF">M422DRAFT_70408</name>
</gene>
<dbReference type="GO" id="GO:0016491">
    <property type="term" value="F:oxidoreductase activity"/>
    <property type="evidence" value="ECO:0007669"/>
    <property type="project" value="UniProtKB-KW"/>
</dbReference>
<keyword evidence="7" id="KW-1185">Reference proteome</keyword>
<evidence type="ECO:0000256" key="1">
    <source>
        <dbReference type="ARBA" id="ARBA00005466"/>
    </source>
</evidence>
<accession>A0A0C9TSX6</accession>
<dbReference type="AlphaFoldDB" id="A0A0C9TSX6"/>
<evidence type="ECO:0000259" key="5">
    <source>
        <dbReference type="PROSITE" id="PS51387"/>
    </source>
</evidence>
<dbReference type="SUPFAM" id="SSF56176">
    <property type="entry name" value="FAD-binding/transporter-associated domain-like"/>
    <property type="match status" value="1"/>
</dbReference>
<keyword evidence="2" id="KW-0285">Flavoprotein</keyword>
<dbReference type="InterPro" id="IPR016169">
    <property type="entry name" value="FAD-bd_PCMH_sub2"/>
</dbReference>
<dbReference type="GO" id="GO:0071949">
    <property type="term" value="F:FAD binding"/>
    <property type="evidence" value="ECO:0007669"/>
    <property type="project" value="InterPro"/>
</dbReference>
<keyword evidence="4" id="KW-0560">Oxidoreductase</keyword>
<dbReference type="PROSITE" id="PS51387">
    <property type="entry name" value="FAD_PCMH"/>
    <property type="match status" value="1"/>
</dbReference>
<comment type="similarity">
    <text evidence="1">Belongs to the oxygen-dependent FAD-linked oxidoreductase family.</text>
</comment>
<dbReference type="InterPro" id="IPR016166">
    <property type="entry name" value="FAD-bd_PCMH"/>
</dbReference>
<evidence type="ECO:0000313" key="7">
    <source>
        <dbReference type="Proteomes" id="UP000054279"/>
    </source>
</evidence>
<dbReference type="PANTHER" id="PTHR42973:SF13">
    <property type="entry name" value="FAD-BINDING PCMH-TYPE DOMAIN-CONTAINING PROTEIN"/>
    <property type="match status" value="1"/>
</dbReference>
<evidence type="ECO:0000256" key="2">
    <source>
        <dbReference type="ARBA" id="ARBA00022630"/>
    </source>
</evidence>
<dbReference type="PANTHER" id="PTHR42973">
    <property type="entry name" value="BINDING OXIDOREDUCTASE, PUTATIVE (AFU_ORTHOLOGUE AFUA_1G17690)-RELATED"/>
    <property type="match status" value="1"/>
</dbReference>
<evidence type="ECO:0000256" key="3">
    <source>
        <dbReference type="ARBA" id="ARBA00022827"/>
    </source>
</evidence>